<keyword evidence="4" id="KW-1185">Reference proteome</keyword>
<evidence type="ECO:0000259" key="2">
    <source>
        <dbReference type="Pfam" id="PF00326"/>
    </source>
</evidence>
<sequence length="213" mass="24325">MGEMHVKFWGKLDELMKLDMMDYAYVIVLTVFGWGFRSKIVPYEAPDRFCVAAAINPVCNLELMFGTSDILDWCYTEVYGSHGKDYFTEAPSTEHLHLFYNKSPISHIAKVKTATIFIFGAQDLRVPVSNGPQYGRALKEKGVDVKVIVFPNDVHSVSRFSLIVFPNDVHSISRLSLYFLSAVANFKHVEVKEKMSFMLLLAKFYIKCMTLKN</sequence>
<dbReference type="InterPro" id="IPR029058">
    <property type="entry name" value="AB_hydrolase_fold"/>
</dbReference>
<dbReference type="PANTHER" id="PTHR42776">
    <property type="entry name" value="SERINE PEPTIDASE S9 FAMILY MEMBER"/>
    <property type="match status" value="1"/>
</dbReference>
<dbReference type="AlphaFoldDB" id="A0AAP0HG68"/>
<dbReference type="EMBL" id="JBBNAG010000013">
    <property type="protein sequence ID" value="KAK9083592.1"/>
    <property type="molecule type" value="Genomic_DNA"/>
</dbReference>
<dbReference type="Proteomes" id="UP001419268">
    <property type="component" value="Unassembled WGS sequence"/>
</dbReference>
<organism evidence="3 4">
    <name type="scientific">Stephania cephalantha</name>
    <dbReference type="NCBI Taxonomy" id="152367"/>
    <lineage>
        <taxon>Eukaryota</taxon>
        <taxon>Viridiplantae</taxon>
        <taxon>Streptophyta</taxon>
        <taxon>Embryophyta</taxon>
        <taxon>Tracheophyta</taxon>
        <taxon>Spermatophyta</taxon>
        <taxon>Magnoliopsida</taxon>
        <taxon>Ranunculales</taxon>
        <taxon>Menispermaceae</taxon>
        <taxon>Menispermoideae</taxon>
        <taxon>Cissampelideae</taxon>
        <taxon>Stephania</taxon>
    </lineage>
</organism>
<accession>A0AAP0HG68</accession>
<proteinExistence type="predicted"/>
<evidence type="ECO:0000256" key="1">
    <source>
        <dbReference type="ARBA" id="ARBA00022801"/>
    </source>
</evidence>
<dbReference type="SUPFAM" id="SSF53474">
    <property type="entry name" value="alpha/beta-Hydrolases"/>
    <property type="match status" value="1"/>
</dbReference>
<dbReference type="GO" id="GO:0006508">
    <property type="term" value="P:proteolysis"/>
    <property type="evidence" value="ECO:0007669"/>
    <property type="project" value="InterPro"/>
</dbReference>
<keyword evidence="1" id="KW-0378">Hydrolase</keyword>
<dbReference type="GO" id="GO:0004252">
    <property type="term" value="F:serine-type endopeptidase activity"/>
    <property type="evidence" value="ECO:0007669"/>
    <property type="project" value="TreeGrafter"/>
</dbReference>
<feature type="domain" description="Peptidase S9 prolyl oligopeptidase catalytic" evidence="2">
    <location>
        <begin position="43"/>
        <end position="158"/>
    </location>
</feature>
<gene>
    <name evidence="3" type="ORF">Scep_030063</name>
</gene>
<evidence type="ECO:0000313" key="4">
    <source>
        <dbReference type="Proteomes" id="UP001419268"/>
    </source>
</evidence>
<dbReference type="PANTHER" id="PTHR42776:SF4">
    <property type="entry name" value="ACYLAMINO-ACID-RELEASING ENZYME"/>
    <property type="match status" value="1"/>
</dbReference>
<evidence type="ECO:0000313" key="3">
    <source>
        <dbReference type="EMBL" id="KAK9083592.1"/>
    </source>
</evidence>
<name>A0AAP0HG68_9MAGN</name>
<dbReference type="InterPro" id="IPR001375">
    <property type="entry name" value="Peptidase_S9_cat"/>
</dbReference>
<comment type="caution">
    <text evidence="3">The sequence shown here is derived from an EMBL/GenBank/DDBJ whole genome shotgun (WGS) entry which is preliminary data.</text>
</comment>
<protein>
    <recommendedName>
        <fullName evidence="2">Peptidase S9 prolyl oligopeptidase catalytic domain-containing protein</fullName>
    </recommendedName>
</protein>
<reference evidence="3 4" key="1">
    <citation type="submission" date="2024-01" db="EMBL/GenBank/DDBJ databases">
        <title>Genome assemblies of Stephania.</title>
        <authorList>
            <person name="Yang L."/>
        </authorList>
    </citation>
    <scope>NUCLEOTIDE SEQUENCE [LARGE SCALE GENOMIC DNA]</scope>
    <source>
        <strain evidence="3">JXDWG</strain>
        <tissue evidence="3">Leaf</tissue>
    </source>
</reference>
<dbReference type="Gene3D" id="3.40.50.1820">
    <property type="entry name" value="alpha/beta hydrolase"/>
    <property type="match status" value="1"/>
</dbReference>
<dbReference type="Pfam" id="PF00326">
    <property type="entry name" value="Peptidase_S9"/>
    <property type="match status" value="1"/>
</dbReference>